<organism evidence="1">
    <name type="scientific">marine sediment metagenome</name>
    <dbReference type="NCBI Taxonomy" id="412755"/>
    <lineage>
        <taxon>unclassified sequences</taxon>
        <taxon>metagenomes</taxon>
        <taxon>ecological metagenomes</taxon>
    </lineage>
</organism>
<evidence type="ECO:0000313" key="1">
    <source>
        <dbReference type="EMBL" id="KKN60398.1"/>
    </source>
</evidence>
<comment type="caution">
    <text evidence="1">The sequence shown here is derived from an EMBL/GenBank/DDBJ whole genome shotgun (WGS) entry which is preliminary data.</text>
</comment>
<protein>
    <submittedName>
        <fullName evidence="1">Uncharacterized protein</fullName>
    </submittedName>
</protein>
<proteinExistence type="predicted"/>
<dbReference type="AlphaFoldDB" id="A0A0F9V3E6"/>
<gene>
    <name evidence="1" type="ORF">LCGC14_0532320</name>
</gene>
<name>A0A0F9V3E6_9ZZZZ</name>
<accession>A0A0F9V3E6</accession>
<sequence>MSFHEVRHLMMLARKLQRLAEEDCNRGLTDKEHTLWDRATAHITGMCVLADCAALIGGDPRGAIVKIVVPSGRTNDWGQEGICVPA</sequence>
<dbReference type="EMBL" id="LAZR01000697">
    <property type="protein sequence ID" value="KKN60398.1"/>
    <property type="molecule type" value="Genomic_DNA"/>
</dbReference>
<reference evidence="1" key="1">
    <citation type="journal article" date="2015" name="Nature">
        <title>Complex archaea that bridge the gap between prokaryotes and eukaryotes.</title>
        <authorList>
            <person name="Spang A."/>
            <person name="Saw J.H."/>
            <person name="Jorgensen S.L."/>
            <person name="Zaremba-Niedzwiedzka K."/>
            <person name="Martijn J."/>
            <person name="Lind A.E."/>
            <person name="van Eijk R."/>
            <person name="Schleper C."/>
            <person name="Guy L."/>
            <person name="Ettema T.J."/>
        </authorList>
    </citation>
    <scope>NUCLEOTIDE SEQUENCE</scope>
</reference>